<evidence type="ECO:0000256" key="2">
    <source>
        <dbReference type="ARBA" id="ARBA00004725"/>
    </source>
</evidence>
<dbReference type="InterPro" id="IPR050074">
    <property type="entry name" value="DHO_dehydrogenase"/>
</dbReference>
<dbReference type="GO" id="GO:0006207">
    <property type="term" value="P:'de novo' pyrimidine nucleobase biosynthetic process"/>
    <property type="evidence" value="ECO:0007669"/>
    <property type="project" value="TreeGrafter"/>
</dbReference>
<accession>A0A7S1A3U7</accession>
<protein>
    <recommendedName>
        <fullName evidence="6">Dihydroorotate dehydrogenase catalytic domain-containing protein</fullName>
    </recommendedName>
</protein>
<evidence type="ECO:0000256" key="1">
    <source>
        <dbReference type="ARBA" id="ARBA00001917"/>
    </source>
</evidence>
<keyword evidence="5" id="KW-0560">Oxidoreductase</keyword>
<evidence type="ECO:0000256" key="4">
    <source>
        <dbReference type="ARBA" id="ARBA00022643"/>
    </source>
</evidence>
<dbReference type="GO" id="GO:0009220">
    <property type="term" value="P:pyrimidine ribonucleotide biosynthetic process"/>
    <property type="evidence" value="ECO:0007669"/>
    <property type="project" value="TreeGrafter"/>
</dbReference>
<gene>
    <name evidence="7" type="ORF">NSCI0253_LOCUS15252</name>
</gene>
<dbReference type="InterPro" id="IPR005720">
    <property type="entry name" value="Dihydroorotate_DH_cat"/>
</dbReference>
<dbReference type="Gene3D" id="3.20.20.70">
    <property type="entry name" value="Aldolase class I"/>
    <property type="match status" value="1"/>
</dbReference>
<reference evidence="7" key="1">
    <citation type="submission" date="2021-01" db="EMBL/GenBank/DDBJ databases">
        <authorList>
            <person name="Corre E."/>
            <person name="Pelletier E."/>
            <person name="Niang G."/>
            <person name="Scheremetjew M."/>
            <person name="Finn R."/>
            <person name="Kale V."/>
            <person name="Holt S."/>
            <person name="Cochrane G."/>
            <person name="Meng A."/>
            <person name="Brown T."/>
            <person name="Cohen L."/>
        </authorList>
    </citation>
    <scope>NUCLEOTIDE SEQUENCE</scope>
</reference>
<proteinExistence type="predicted"/>
<keyword evidence="3" id="KW-0285">Flavoprotein</keyword>
<dbReference type="GO" id="GO:0005737">
    <property type="term" value="C:cytoplasm"/>
    <property type="evidence" value="ECO:0007669"/>
    <property type="project" value="InterPro"/>
</dbReference>
<evidence type="ECO:0000259" key="6">
    <source>
        <dbReference type="Pfam" id="PF01180"/>
    </source>
</evidence>
<keyword evidence="4" id="KW-0288">FMN</keyword>
<sequence>MRASRIARARFFSWQTFYQPVRESVPASAAAVAACGAVSLAVMLHRDGSAVTLSRLDARLRPGLAIVLPHPIFVWLYSSSRSAFLSLLSHNVMSDVLDDSAFPHPLSVFGLRFRNDLGNAAGLDKDGRLLDFSYSMGAGFAVVGTVLNEPHCGNVFSMLGGLSLCNCWTPLPQSGGALNSLGLPSQGVDKAVENIAEFRRKHNIDLAVESSQCPLFRCFPIGVSIMGHPAREGQEQIDGVLECVKKAIPVADFLEINESCPNVKHGGKPDDVLARLSLVVALRDQIAVSEGRRVPILVKLGNIGDADTTVQVLSNLGVDGVVLVNTQKDHSSFDLPSRDQKLLEYYTEKYGGGLSGRPIKERALSQVATAVNAVQQQGVAGKFSVVHVGGIEDLEDMQRSRAVGADLRQWYTGLMHGLAHCDAPGELYRSVTEGAYRNDSRLVE</sequence>
<dbReference type="PANTHER" id="PTHR48109:SF4">
    <property type="entry name" value="DIHYDROOROTATE DEHYDROGENASE (QUINONE), MITOCHONDRIAL"/>
    <property type="match status" value="1"/>
</dbReference>
<dbReference type="Pfam" id="PF01180">
    <property type="entry name" value="DHO_dh"/>
    <property type="match status" value="1"/>
</dbReference>
<evidence type="ECO:0000313" key="7">
    <source>
        <dbReference type="EMBL" id="CAD8840904.1"/>
    </source>
</evidence>
<feature type="domain" description="Dihydroorotate dehydrogenase catalytic" evidence="6">
    <location>
        <begin position="107"/>
        <end position="417"/>
    </location>
</feature>
<dbReference type="SUPFAM" id="SSF51395">
    <property type="entry name" value="FMN-linked oxidoreductases"/>
    <property type="match status" value="1"/>
</dbReference>
<evidence type="ECO:0000256" key="3">
    <source>
        <dbReference type="ARBA" id="ARBA00022630"/>
    </source>
</evidence>
<dbReference type="GO" id="GO:0004152">
    <property type="term" value="F:dihydroorotate dehydrogenase activity"/>
    <property type="evidence" value="ECO:0007669"/>
    <property type="project" value="TreeGrafter"/>
</dbReference>
<name>A0A7S1A3U7_NOCSC</name>
<evidence type="ECO:0000256" key="5">
    <source>
        <dbReference type="ARBA" id="ARBA00023002"/>
    </source>
</evidence>
<comment type="pathway">
    <text evidence="2">Pyrimidine metabolism; UMP biosynthesis via de novo pathway.</text>
</comment>
<dbReference type="AlphaFoldDB" id="A0A7S1A3U7"/>
<comment type="cofactor">
    <cofactor evidence="1">
        <name>FMN</name>
        <dbReference type="ChEBI" id="CHEBI:58210"/>
    </cofactor>
</comment>
<dbReference type="InterPro" id="IPR013785">
    <property type="entry name" value="Aldolase_TIM"/>
</dbReference>
<organism evidence="7">
    <name type="scientific">Noctiluca scintillans</name>
    <name type="common">Sea sparkle</name>
    <name type="synonym">Red tide dinoflagellate</name>
    <dbReference type="NCBI Taxonomy" id="2966"/>
    <lineage>
        <taxon>Eukaryota</taxon>
        <taxon>Sar</taxon>
        <taxon>Alveolata</taxon>
        <taxon>Dinophyceae</taxon>
        <taxon>Noctilucales</taxon>
        <taxon>Noctilucaceae</taxon>
        <taxon>Noctiluca</taxon>
    </lineage>
</organism>
<dbReference type="EMBL" id="HBFQ01021801">
    <property type="protein sequence ID" value="CAD8840904.1"/>
    <property type="molecule type" value="Transcribed_RNA"/>
</dbReference>
<dbReference type="PROSITE" id="PS51257">
    <property type="entry name" value="PROKAR_LIPOPROTEIN"/>
    <property type="match status" value="1"/>
</dbReference>
<dbReference type="PANTHER" id="PTHR48109">
    <property type="entry name" value="DIHYDROOROTATE DEHYDROGENASE (QUINONE), MITOCHONDRIAL-RELATED"/>
    <property type="match status" value="1"/>
</dbReference>